<dbReference type="InterPro" id="IPR023347">
    <property type="entry name" value="Lysozyme_dom_sf"/>
</dbReference>
<dbReference type="Gene3D" id="1.10.101.10">
    <property type="entry name" value="PGBD-like superfamily/PGBD"/>
    <property type="match status" value="1"/>
</dbReference>
<dbReference type="Pfam" id="PF01471">
    <property type="entry name" value="PG_binding_1"/>
    <property type="match status" value="1"/>
</dbReference>
<dbReference type="SUPFAM" id="SSF53955">
    <property type="entry name" value="Lysozyme-like"/>
    <property type="match status" value="1"/>
</dbReference>
<dbReference type="Gene3D" id="1.10.530.40">
    <property type="match status" value="1"/>
</dbReference>
<keyword evidence="2" id="KW-0081">Bacteriolytic enzyme</keyword>
<protein>
    <submittedName>
        <fullName evidence="4">Peptidoglycan-binding domain-containing protein</fullName>
    </submittedName>
</protein>
<evidence type="ECO:0000259" key="3">
    <source>
        <dbReference type="Pfam" id="PF01471"/>
    </source>
</evidence>
<dbReference type="InterPro" id="IPR002477">
    <property type="entry name" value="Peptidoglycan-bd-like"/>
</dbReference>
<evidence type="ECO:0000313" key="4">
    <source>
        <dbReference type="EMBL" id="MCY1004465.1"/>
    </source>
</evidence>
<evidence type="ECO:0000256" key="1">
    <source>
        <dbReference type="ARBA" id="ARBA00022529"/>
    </source>
</evidence>
<dbReference type="Proteomes" id="UP001150924">
    <property type="component" value="Unassembled WGS sequence"/>
</dbReference>
<dbReference type="InterPro" id="IPR036365">
    <property type="entry name" value="PGBD-like_sf"/>
</dbReference>
<dbReference type="AlphaFoldDB" id="A0A9X3IV26"/>
<name>A0A9X3IV26_9BACT</name>
<feature type="domain" description="Peptidoglycan binding-like" evidence="3">
    <location>
        <begin position="258"/>
        <end position="300"/>
    </location>
</feature>
<gene>
    <name evidence="4" type="ORF">OV079_02545</name>
</gene>
<proteinExistence type="predicted"/>
<evidence type="ECO:0000313" key="5">
    <source>
        <dbReference type="Proteomes" id="UP001150924"/>
    </source>
</evidence>
<dbReference type="RefSeq" id="WP_267766015.1">
    <property type="nucleotide sequence ID" value="NZ_JAPNKE010000002.1"/>
</dbReference>
<dbReference type="GO" id="GO:0031640">
    <property type="term" value="P:killing of cells of another organism"/>
    <property type="evidence" value="ECO:0007669"/>
    <property type="project" value="UniProtKB-KW"/>
</dbReference>
<dbReference type="SUPFAM" id="SSF47090">
    <property type="entry name" value="PGBD-like"/>
    <property type="match status" value="1"/>
</dbReference>
<keyword evidence="5" id="KW-1185">Reference proteome</keyword>
<reference evidence="4" key="1">
    <citation type="submission" date="2022-11" db="EMBL/GenBank/DDBJ databases">
        <title>Minimal conservation of predation-associated metabolite biosynthetic gene clusters underscores biosynthetic potential of Myxococcota including descriptions for ten novel species: Archangium lansinium sp. nov., Myxococcus landrumus sp. nov., Nannocystis bai.</title>
        <authorList>
            <person name="Ahearne A."/>
            <person name="Stevens C."/>
            <person name="Phillips K."/>
        </authorList>
    </citation>
    <scope>NUCLEOTIDE SEQUENCE</scope>
    <source>
        <strain evidence="4">Na p29</strain>
    </source>
</reference>
<dbReference type="GO" id="GO:0003796">
    <property type="term" value="F:lysozyme activity"/>
    <property type="evidence" value="ECO:0007669"/>
    <property type="project" value="InterPro"/>
</dbReference>
<dbReference type="EMBL" id="JAPNKE010000002">
    <property type="protein sequence ID" value="MCY1004465.1"/>
    <property type="molecule type" value="Genomic_DNA"/>
</dbReference>
<comment type="caution">
    <text evidence="4">The sequence shown here is derived from an EMBL/GenBank/DDBJ whole genome shotgun (WGS) entry which is preliminary data.</text>
</comment>
<dbReference type="InterPro" id="IPR036366">
    <property type="entry name" value="PGBDSf"/>
</dbReference>
<sequence>MYESVRAAYVDFTATSELEGAVEHMYLDVKGLVTVGIGTLIEAPDGRMMDKALSIQFFFRGQPDQLATHDDIRADFHAVNSMAPGLGKQAYQDRTKLDISNDEMARLVLEMLDSLATELRKTPEFSDLDLWPADAQMALLSMAYPLGGAFAQGGRYPNFRAAVDAWDFVAAAHESHISEENNPNMRARNWANELMFVYADRVHKLGLPYDTPIFPNVLRSDGTVLDMGLAPRQAIWPTLKLGTTGRQVEVLQALLGMSPTGTFDEGTDVAVRAFQATAVDRNGQPLTADGIVGLQTWRALVLR</sequence>
<evidence type="ECO:0000256" key="2">
    <source>
        <dbReference type="ARBA" id="ARBA00022638"/>
    </source>
</evidence>
<dbReference type="GO" id="GO:0042742">
    <property type="term" value="P:defense response to bacterium"/>
    <property type="evidence" value="ECO:0007669"/>
    <property type="project" value="UniProtKB-KW"/>
</dbReference>
<dbReference type="InterPro" id="IPR023346">
    <property type="entry name" value="Lysozyme-like_dom_sf"/>
</dbReference>
<organism evidence="4 5">
    <name type="scientific">Nannocystis pusilla</name>
    <dbReference type="NCBI Taxonomy" id="889268"/>
    <lineage>
        <taxon>Bacteria</taxon>
        <taxon>Pseudomonadati</taxon>
        <taxon>Myxococcota</taxon>
        <taxon>Polyangia</taxon>
        <taxon>Nannocystales</taxon>
        <taxon>Nannocystaceae</taxon>
        <taxon>Nannocystis</taxon>
    </lineage>
</organism>
<accession>A0A9X3IV26</accession>
<keyword evidence="1" id="KW-0929">Antimicrobial</keyword>